<keyword evidence="1" id="KW-0378">Hydrolase</keyword>
<dbReference type="InterPro" id="IPR016274">
    <property type="entry name" value="Histidine_acid_Pase_euk"/>
</dbReference>
<dbReference type="PROSITE" id="PS00616">
    <property type="entry name" value="HIS_ACID_PHOSPHAT_1"/>
    <property type="match status" value="1"/>
</dbReference>
<dbReference type="CDD" id="cd07061">
    <property type="entry name" value="HP_HAP_like"/>
    <property type="match status" value="1"/>
</dbReference>
<protein>
    <recommendedName>
        <fullName evidence="6">Phosphoglycerate mutase-like protein</fullName>
    </recommendedName>
</protein>
<evidence type="ECO:0000256" key="2">
    <source>
        <dbReference type="ARBA" id="ARBA00023180"/>
    </source>
</evidence>
<keyword evidence="3" id="KW-0732">Signal</keyword>
<dbReference type="Pfam" id="PF00328">
    <property type="entry name" value="His_Phos_2"/>
    <property type="match status" value="1"/>
</dbReference>
<evidence type="ECO:0000256" key="3">
    <source>
        <dbReference type="SAM" id="SignalP"/>
    </source>
</evidence>
<dbReference type="PIRSF" id="PIRSF000894">
    <property type="entry name" value="Acid_phosphatase"/>
    <property type="match status" value="1"/>
</dbReference>
<name>A0ABP1E861_9APHY</name>
<feature type="chain" id="PRO_5046969580" description="Phosphoglycerate mutase-like protein" evidence="3">
    <location>
        <begin position="21"/>
        <end position="443"/>
    </location>
</feature>
<evidence type="ECO:0008006" key="6">
    <source>
        <dbReference type="Google" id="ProtNLM"/>
    </source>
</evidence>
<keyword evidence="5" id="KW-1185">Reference proteome</keyword>
<reference evidence="5" key="1">
    <citation type="submission" date="2024-04" db="EMBL/GenBank/DDBJ databases">
        <authorList>
            <person name="Shaw F."/>
            <person name="Minotto A."/>
        </authorList>
    </citation>
    <scope>NUCLEOTIDE SEQUENCE [LARGE SCALE GENOMIC DNA]</scope>
</reference>
<dbReference type="EMBL" id="OZ037952">
    <property type="protein sequence ID" value="CAL1716251.1"/>
    <property type="molecule type" value="Genomic_DNA"/>
</dbReference>
<sequence length="443" mass="48484">MVALFGAAGVLLGLPLLVSAAPSGYILERRDFDFEAHLGNLSPYHKAPLQSGLKADLPADCKVEQVVLMHRHGSRFPLSNELPFITNLVSKLSNNSAAIQKAKLPDNLAFLKEGYTTTLGVNDLTAPGRAQLFQHGVALRLKYPQFEGTTVLAGLQDRVIESAQWFAQGYFGREWTSLNATAFSTLPEDNQTVSWITPDWTCPNWDYNFGNNLTVEWGQLYLPPIAKRLNKVIPGLNLTSDDAHGALFACAYDLAAHGISPWCSAFTQSEIQDFEYELDLLMNGAFGYGLPGDMGPILGAVYVNTLIERLTNGSGTALPIYLEFGHDTSIDLALTGLGYVKDSPPLRNSANGPIRTNRKWRTSSQVPFAAQMVWEKFTCSSSFRGPQVRLLLNESPFPLSLCKKMDRKLGTCSLDDFIASNGAATQLKWGDESWNATCGHPGS</sequence>
<evidence type="ECO:0000313" key="5">
    <source>
        <dbReference type="Proteomes" id="UP001497453"/>
    </source>
</evidence>
<dbReference type="Proteomes" id="UP001497453">
    <property type="component" value="Chromosome 9"/>
</dbReference>
<gene>
    <name evidence="4" type="ORF">GFSPODELE1_LOCUS10667</name>
</gene>
<dbReference type="InterPro" id="IPR033379">
    <property type="entry name" value="Acid_Pase_AS"/>
</dbReference>
<organism evidence="4 5">
    <name type="scientific">Somion occarium</name>
    <dbReference type="NCBI Taxonomy" id="3059160"/>
    <lineage>
        <taxon>Eukaryota</taxon>
        <taxon>Fungi</taxon>
        <taxon>Dikarya</taxon>
        <taxon>Basidiomycota</taxon>
        <taxon>Agaricomycotina</taxon>
        <taxon>Agaricomycetes</taxon>
        <taxon>Polyporales</taxon>
        <taxon>Cerrenaceae</taxon>
        <taxon>Somion</taxon>
    </lineage>
</organism>
<evidence type="ECO:0000313" key="4">
    <source>
        <dbReference type="EMBL" id="CAL1716251.1"/>
    </source>
</evidence>
<dbReference type="InterPro" id="IPR029033">
    <property type="entry name" value="His_PPase_superfam"/>
</dbReference>
<evidence type="ECO:0000256" key="1">
    <source>
        <dbReference type="ARBA" id="ARBA00022801"/>
    </source>
</evidence>
<dbReference type="PANTHER" id="PTHR20963">
    <property type="entry name" value="MULTIPLE INOSITOL POLYPHOSPHATE PHOSPHATASE-RELATED"/>
    <property type="match status" value="1"/>
</dbReference>
<dbReference type="Gene3D" id="3.40.50.1240">
    <property type="entry name" value="Phosphoglycerate mutase-like"/>
    <property type="match status" value="1"/>
</dbReference>
<accession>A0ABP1E861</accession>
<dbReference type="SUPFAM" id="SSF53254">
    <property type="entry name" value="Phosphoglycerate mutase-like"/>
    <property type="match status" value="1"/>
</dbReference>
<proteinExistence type="predicted"/>
<dbReference type="PANTHER" id="PTHR20963:SF42">
    <property type="entry name" value="PHOSPHOGLYCERATE MUTASE-LIKE PROTEIN"/>
    <property type="match status" value="1"/>
</dbReference>
<dbReference type="InterPro" id="IPR000560">
    <property type="entry name" value="His_Pase_clade-2"/>
</dbReference>
<feature type="signal peptide" evidence="3">
    <location>
        <begin position="1"/>
        <end position="20"/>
    </location>
</feature>
<keyword evidence="2" id="KW-0325">Glycoprotein</keyword>